<keyword evidence="2" id="KW-0012">Acyltransferase</keyword>
<proteinExistence type="predicted"/>
<dbReference type="GO" id="GO:0016747">
    <property type="term" value="F:acyltransferase activity, transferring groups other than amino-acyl groups"/>
    <property type="evidence" value="ECO:0007669"/>
    <property type="project" value="InterPro"/>
</dbReference>
<evidence type="ECO:0000259" key="3">
    <source>
        <dbReference type="PROSITE" id="PS51186"/>
    </source>
</evidence>
<dbReference type="PROSITE" id="PS51186">
    <property type="entry name" value="GNAT"/>
    <property type="match status" value="1"/>
</dbReference>
<accession>A0A3A1WII7</accession>
<dbReference type="CDD" id="cd04301">
    <property type="entry name" value="NAT_SF"/>
    <property type="match status" value="1"/>
</dbReference>
<comment type="caution">
    <text evidence="4">The sequence shown here is derived from an EMBL/GenBank/DDBJ whole genome shotgun (WGS) entry which is preliminary data.</text>
</comment>
<evidence type="ECO:0000313" key="4">
    <source>
        <dbReference type="EMBL" id="RIY00783.1"/>
    </source>
</evidence>
<feature type="domain" description="N-acetyltransferase" evidence="3">
    <location>
        <begin position="23"/>
        <end position="172"/>
    </location>
</feature>
<dbReference type="Proteomes" id="UP000265750">
    <property type="component" value="Unassembled WGS sequence"/>
</dbReference>
<dbReference type="AlphaFoldDB" id="A0A3A1WII7"/>
<dbReference type="SUPFAM" id="SSF55729">
    <property type="entry name" value="Acyl-CoA N-acyltransferases (Nat)"/>
    <property type="match status" value="1"/>
</dbReference>
<dbReference type="InterPro" id="IPR050832">
    <property type="entry name" value="Bact_Acetyltransf"/>
</dbReference>
<dbReference type="OrthoDB" id="9804026at2"/>
<dbReference type="InterPro" id="IPR000182">
    <property type="entry name" value="GNAT_dom"/>
</dbReference>
<evidence type="ECO:0000313" key="5">
    <source>
        <dbReference type="Proteomes" id="UP000265750"/>
    </source>
</evidence>
<organism evidence="4 5">
    <name type="scientific">Aureimonas flava</name>
    <dbReference type="NCBI Taxonomy" id="2320271"/>
    <lineage>
        <taxon>Bacteria</taxon>
        <taxon>Pseudomonadati</taxon>
        <taxon>Pseudomonadota</taxon>
        <taxon>Alphaproteobacteria</taxon>
        <taxon>Hyphomicrobiales</taxon>
        <taxon>Aurantimonadaceae</taxon>
        <taxon>Aureimonas</taxon>
    </lineage>
</organism>
<reference evidence="5" key="1">
    <citation type="submission" date="2018-09" db="EMBL/GenBank/DDBJ databases">
        <authorList>
            <person name="Tuo L."/>
        </authorList>
    </citation>
    <scope>NUCLEOTIDE SEQUENCE [LARGE SCALE GENOMIC DNA]</scope>
    <source>
        <strain evidence="5">M2BS4Y-1</strain>
    </source>
</reference>
<evidence type="ECO:0000256" key="2">
    <source>
        <dbReference type="ARBA" id="ARBA00023315"/>
    </source>
</evidence>
<dbReference type="EMBL" id="QYRN01000005">
    <property type="protein sequence ID" value="RIY00783.1"/>
    <property type="molecule type" value="Genomic_DNA"/>
</dbReference>
<keyword evidence="5" id="KW-1185">Reference proteome</keyword>
<name>A0A3A1WII7_9HYPH</name>
<dbReference type="PANTHER" id="PTHR43877">
    <property type="entry name" value="AMINOALKYLPHOSPHONATE N-ACETYLTRANSFERASE-RELATED-RELATED"/>
    <property type="match status" value="1"/>
</dbReference>
<sequence>MYWYLPWAWTLSFWEGLVAPADHVAEPLGPDDVEWAAALHSQAFSQPWSGDEFAALLSQAGTFGYVVRRTGQVRPVGVVLARLAADEAEILTIVVDRVARGKGFGRLLMDNVLQHLHAERAASLFLEVEETNAPALRLYRHLRFEEVGRRPAYYVGPDGQRQNALVLKRTLGPR</sequence>
<evidence type="ECO:0000256" key="1">
    <source>
        <dbReference type="ARBA" id="ARBA00022679"/>
    </source>
</evidence>
<protein>
    <submittedName>
        <fullName evidence="4">GNAT family N-acetyltransferase</fullName>
    </submittedName>
</protein>
<gene>
    <name evidence="4" type="ORF">D3218_10245</name>
</gene>
<dbReference type="RefSeq" id="WP_119539986.1">
    <property type="nucleotide sequence ID" value="NZ_QYRN01000005.1"/>
</dbReference>
<dbReference type="PANTHER" id="PTHR43877:SF2">
    <property type="entry name" value="AMINOALKYLPHOSPHONATE N-ACETYLTRANSFERASE-RELATED"/>
    <property type="match status" value="1"/>
</dbReference>
<dbReference type="Pfam" id="PF00583">
    <property type="entry name" value="Acetyltransf_1"/>
    <property type="match status" value="1"/>
</dbReference>
<dbReference type="Gene3D" id="3.40.630.30">
    <property type="match status" value="1"/>
</dbReference>
<dbReference type="InterPro" id="IPR016181">
    <property type="entry name" value="Acyl_CoA_acyltransferase"/>
</dbReference>
<keyword evidence="1 4" id="KW-0808">Transferase</keyword>